<evidence type="ECO:0000313" key="11">
    <source>
        <dbReference type="Proteomes" id="UP000069940"/>
    </source>
</evidence>
<feature type="domain" description="Protein kinase" evidence="9">
    <location>
        <begin position="754"/>
        <end position="1033"/>
    </location>
</feature>
<dbReference type="InterPro" id="IPR008271">
    <property type="entry name" value="Ser/Thr_kinase_AS"/>
</dbReference>
<dbReference type="PROSITE" id="PS50011">
    <property type="entry name" value="PROTEIN_KINASE_DOM"/>
    <property type="match status" value="1"/>
</dbReference>
<proteinExistence type="predicted"/>
<accession>A0ABM1YCT9</accession>
<feature type="compositionally biased region" description="Pro residues" evidence="8">
    <location>
        <begin position="392"/>
        <end position="402"/>
    </location>
</feature>
<keyword evidence="4" id="KW-0418">Kinase</keyword>
<feature type="compositionally biased region" description="Low complexity" evidence="8">
    <location>
        <begin position="347"/>
        <end position="384"/>
    </location>
</feature>
<feature type="compositionally biased region" description="Basic and acidic residues" evidence="8">
    <location>
        <begin position="220"/>
        <end position="229"/>
    </location>
</feature>
<feature type="compositionally biased region" description="Polar residues" evidence="8">
    <location>
        <begin position="1092"/>
        <end position="1108"/>
    </location>
</feature>
<evidence type="ECO:0000256" key="2">
    <source>
        <dbReference type="ARBA" id="ARBA00022679"/>
    </source>
</evidence>
<keyword evidence="1" id="KW-0723">Serine/threonine-protein kinase</keyword>
<evidence type="ECO:0000256" key="5">
    <source>
        <dbReference type="ARBA" id="ARBA00022840"/>
    </source>
</evidence>
<reference evidence="11" key="1">
    <citation type="journal article" date="2015" name="Proc. Natl. Acad. Sci. U.S.A.">
        <title>Genome sequence of the Asian Tiger mosquito, Aedes albopictus, reveals insights into its biology, genetics, and evolution.</title>
        <authorList>
            <person name="Chen X.G."/>
            <person name="Jiang X."/>
            <person name="Gu J."/>
            <person name="Xu M."/>
            <person name="Wu Y."/>
            <person name="Deng Y."/>
            <person name="Zhang C."/>
            <person name="Bonizzoni M."/>
            <person name="Dermauw W."/>
            <person name="Vontas J."/>
            <person name="Armbruster P."/>
            <person name="Huang X."/>
            <person name="Yang Y."/>
            <person name="Zhang H."/>
            <person name="He W."/>
            <person name="Peng H."/>
            <person name="Liu Y."/>
            <person name="Wu K."/>
            <person name="Chen J."/>
            <person name="Lirakis M."/>
            <person name="Topalis P."/>
            <person name="Van Leeuwen T."/>
            <person name="Hall A.B."/>
            <person name="Jiang X."/>
            <person name="Thorpe C."/>
            <person name="Mueller R.L."/>
            <person name="Sun C."/>
            <person name="Waterhouse R.M."/>
            <person name="Yan G."/>
            <person name="Tu Z.J."/>
            <person name="Fang X."/>
            <person name="James A.A."/>
        </authorList>
    </citation>
    <scope>NUCLEOTIDE SEQUENCE [LARGE SCALE GENOMIC DNA]</scope>
    <source>
        <strain evidence="11">Foshan</strain>
    </source>
</reference>
<dbReference type="EnsemblMetazoa" id="AALFPA23_007937.R10679">
    <property type="protein sequence ID" value="AALFPA23_007937.P10679"/>
    <property type="gene ID" value="AALFPA23_007937"/>
</dbReference>
<feature type="compositionally biased region" description="Low complexity" evidence="8">
    <location>
        <begin position="444"/>
        <end position="482"/>
    </location>
</feature>
<dbReference type="CDD" id="cd13990">
    <property type="entry name" value="STKc_TLK"/>
    <property type="match status" value="1"/>
</dbReference>
<evidence type="ECO:0000256" key="4">
    <source>
        <dbReference type="ARBA" id="ARBA00022777"/>
    </source>
</evidence>
<dbReference type="Proteomes" id="UP000069940">
    <property type="component" value="Unassembled WGS sequence"/>
</dbReference>
<feature type="compositionally biased region" description="Polar residues" evidence="8">
    <location>
        <begin position="331"/>
        <end position="346"/>
    </location>
</feature>
<evidence type="ECO:0000313" key="10">
    <source>
        <dbReference type="EnsemblMetazoa" id="AALFPA23_007937.P10679"/>
    </source>
</evidence>
<feature type="compositionally biased region" description="Low complexity" evidence="8">
    <location>
        <begin position="642"/>
        <end position="668"/>
    </location>
</feature>
<dbReference type="PROSITE" id="PS00108">
    <property type="entry name" value="PROTEIN_KINASE_ST"/>
    <property type="match status" value="1"/>
</dbReference>
<evidence type="ECO:0000256" key="8">
    <source>
        <dbReference type="SAM" id="MobiDB-lite"/>
    </source>
</evidence>
<feature type="compositionally biased region" description="Low complexity" evidence="8">
    <location>
        <begin position="403"/>
        <end position="427"/>
    </location>
</feature>
<keyword evidence="5 6" id="KW-0067">ATP-binding</keyword>
<evidence type="ECO:0000259" key="9">
    <source>
        <dbReference type="PROSITE" id="PS50011"/>
    </source>
</evidence>
<feature type="compositionally biased region" description="Low complexity" evidence="8">
    <location>
        <begin position="1043"/>
        <end position="1055"/>
    </location>
</feature>
<feature type="coiled-coil region" evidence="7">
    <location>
        <begin position="705"/>
        <end position="739"/>
    </location>
</feature>
<organism evidence="10 11">
    <name type="scientific">Aedes albopictus</name>
    <name type="common">Asian tiger mosquito</name>
    <name type="synonym">Stegomyia albopicta</name>
    <dbReference type="NCBI Taxonomy" id="7160"/>
    <lineage>
        <taxon>Eukaryota</taxon>
        <taxon>Metazoa</taxon>
        <taxon>Ecdysozoa</taxon>
        <taxon>Arthropoda</taxon>
        <taxon>Hexapoda</taxon>
        <taxon>Insecta</taxon>
        <taxon>Pterygota</taxon>
        <taxon>Neoptera</taxon>
        <taxon>Endopterygota</taxon>
        <taxon>Diptera</taxon>
        <taxon>Nematocera</taxon>
        <taxon>Culicoidea</taxon>
        <taxon>Culicidae</taxon>
        <taxon>Culicinae</taxon>
        <taxon>Aedini</taxon>
        <taxon>Aedes</taxon>
        <taxon>Stegomyia</taxon>
    </lineage>
</organism>
<dbReference type="PANTHER" id="PTHR22974:SF23">
    <property type="entry name" value="TOUSLED-LIKE KINASE, ISOFORM G"/>
    <property type="match status" value="1"/>
</dbReference>
<feature type="compositionally biased region" description="Polar residues" evidence="8">
    <location>
        <begin position="136"/>
        <end position="155"/>
    </location>
</feature>
<feature type="region of interest" description="Disordered" evidence="8">
    <location>
        <begin position="616"/>
        <end position="681"/>
    </location>
</feature>
<keyword evidence="2" id="KW-0808">Transferase</keyword>
<feature type="region of interest" description="Disordered" evidence="8">
    <location>
        <begin position="330"/>
        <end position="427"/>
    </location>
</feature>
<evidence type="ECO:0000256" key="7">
    <source>
        <dbReference type="SAM" id="Coils"/>
    </source>
</evidence>
<sequence>MGQNAGNSDGICDTKHMNTADVLRWHFEKPRALRRGFNVAKMSAGTQLQMAPQTTIVQQVGQNHLHSHHLQQHPQQQQQQQQQHQVPQPQQHYSNHQQQQQPPPPPPPQGTLAGGLGAPPPQIGTLTSLQQAQQQSHYTNNNKDQQDSNMSTGSSHSDKELDTIINTPTPEKIPRTPSDRKRKRKAPDDNGGPGGGGGGVGGGRDRDSVKGPRLSIPQLGDKKINDYFSKHPVNCQHRSHPAGTGAAVGGPLGAISNSGPQAQPPGGAGSGVVSQGPSPQLSAKSPSPQQQHGQYPMYPPSPQPQLGSVVTSSGNLTSAAVAAQDIYVRSQRASAASSTLVPPSSVSGTTSALLNSSSSVSVSAGGGVVVPNSQQQQQQQQQQQPHRERDSQPPPPPLPPPVVVVGAAQQQQQQQSTQQAATQSPSVLGTQNSSLAINSLASLNHANNGTNTSTNSSSHSSLPNAQSLAQSSPLIQSQQQQQPPTPPAPLMVSAQTQTDLTLADIAERDSDYEASRTRADELSRLSDEQKCQISAHQKVIEQHKSHINKCIDVVKKLLKQKSNIEKKEARQKCMQNRLRLGQFVTQRVGATFQENWTDGYAFQELAKRQEEITAEREEIDRQKKLLMKKRPTNSESSRKRNNSSTSSSVAASSGVSSGSASTQLASSLHNGNDNTFLKPDPVVSSNTTFTIQEYYECDEILKLRQNALKKEDADLQLEMEKLERERNLHIRELKRIHNEDQSRFNNHPVLNDRYLLLMLLGKGGFSEVHKAFDLKEQRYVACKVHQLNKDWKEDKKANYIKHALREYNIHKALDHPRVVKLYDVFEIDANSFCTVLEYCDGHDLDFYLKQHKTIPEKEARSIIMQVVSALKYLNEIKPPIIHYDLKPGNILLTEGNVCGEIKITDFGLSKVMDEENYNPDHGMDLTSQGAGTYWYLPPECFVVGKNPPKISSKVDVWSVGVIFYQCLYGKKPFGHNQSQATILEENTILKATEVQFANKPTVSNEAKSFIRGCLAYRKEDRMDVFALAKHEYLQPPVSKHNRSAAAAASSNQHGSGNSGVSGQAGAGSGAGGGGGGSGGSAGGGGNQAGQQTSFSTGMFGNMNQSSSS</sequence>
<dbReference type="SMART" id="SM00220">
    <property type="entry name" value="S_TKc"/>
    <property type="match status" value="1"/>
</dbReference>
<feature type="compositionally biased region" description="Polar residues" evidence="8">
    <location>
        <begin position="281"/>
        <end position="293"/>
    </location>
</feature>
<dbReference type="Pfam" id="PF00069">
    <property type="entry name" value="Pkinase"/>
    <property type="match status" value="1"/>
</dbReference>
<dbReference type="RefSeq" id="XP_019552308.3">
    <property type="nucleotide sequence ID" value="XM_019696763.3"/>
</dbReference>
<dbReference type="PROSITE" id="PS00107">
    <property type="entry name" value="PROTEIN_KINASE_ATP"/>
    <property type="match status" value="1"/>
</dbReference>
<feature type="compositionally biased region" description="Low complexity" evidence="8">
    <location>
        <begin position="72"/>
        <end position="100"/>
    </location>
</feature>
<dbReference type="InterPro" id="IPR011009">
    <property type="entry name" value="Kinase-like_dom_sf"/>
</dbReference>
<feature type="compositionally biased region" description="Gly residues" evidence="8">
    <location>
        <begin position="191"/>
        <end position="202"/>
    </location>
</feature>
<dbReference type="InterPro" id="IPR000719">
    <property type="entry name" value="Prot_kinase_dom"/>
</dbReference>
<dbReference type="SUPFAM" id="SSF56112">
    <property type="entry name" value="Protein kinase-like (PK-like)"/>
    <property type="match status" value="1"/>
</dbReference>
<feature type="region of interest" description="Disordered" evidence="8">
    <location>
        <begin position="1038"/>
        <end position="1108"/>
    </location>
</feature>
<protein>
    <recommendedName>
        <fullName evidence="9">Protein kinase domain-containing protein</fullName>
    </recommendedName>
</protein>
<dbReference type="InterPro" id="IPR017441">
    <property type="entry name" value="Protein_kinase_ATP_BS"/>
</dbReference>
<feature type="binding site" evidence="6">
    <location>
        <position position="783"/>
    </location>
    <ligand>
        <name>ATP</name>
        <dbReference type="ChEBI" id="CHEBI:30616"/>
    </ligand>
</feature>
<feature type="compositionally biased region" description="Gly residues" evidence="8">
    <location>
        <begin position="1056"/>
        <end position="1087"/>
    </location>
</feature>
<feature type="region of interest" description="Disordered" evidence="8">
    <location>
        <begin position="60"/>
        <end position="311"/>
    </location>
</feature>
<reference evidence="10" key="2">
    <citation type="submission" date="2025-05" db="UniProtKB">
        <authorList>
            <consortium name="EnsemblMetazoa"/>
        </authorList>
    </citation>
    <scope>IDENTIFICATION</scope>
    <source>
        <strain evidence="10">Foshan</strain>
    </source>
</reference>
<feature type="region of interest" description="Disordered" evidence="8">
    <location>
        <begin position="444"/>
        <end position="491"/>
    </location>
</feature>
<name>A0ABM1YCT9_AEDAL</name>
<dbReference type="GeneID" id="109422130"/>
<keyword evidence="3 6" id="KW-0547">Nucleotide-binding</keyword>
<feature type="compositionally biased region" description="Low complexity" evidence="8">
    <location>
        <begin position="258"/>
        <end position="280"/>
    </location>
</feature>
<keyword evidence="7" id="KW-0175">Coiled coil</keyword>
<dbReference type="Gene3D" id="1.10.510.10">
    <property type="entry name" value="Transferase(Phosphotransferase) domain 1"/>
    <property type="match status" value="1"/>
</dbReference>
<keyword evidence="11" id="KW-1185">Reference proteome</keyword>
<evidence type="ECO:0000256" key="1">
    <source>
        <dbReference type="ARBA" id="ARBA00022527"/>
    </source>
</evidence>
<dbReference type="PANTHER" id="PTHR22974">
    <property type="entry name" value="MIXED LINEAGE PROTEIN KINASE"/>
    <property type="match status" value="1"/>
</dbReference>
<evidence type="ECO:0000256" key="6">
    <source>
        <dbReference type="PROSITE-ProRule" id="PRU10141"/>
    </source>
</evidence>
<evidence type="ECO:0000256" key="3">
    <source>
        <dbReference type="ARBA" id="ARBA00022741"/>
    </source>
</evidence>